<dbReference type="InterPro" id="IPR028250">
    <property type="entry name" value="DsbDN"/>
</dbReference>
<name>A0ABU0BMH8_9HYPH</name>
<evidence type="ECO:0000313" key="2">
    <source>
        <dbReference type="EMBL" id="MDQ0319451.1"/>
    </source>
</evidence>
<dbReference type="EMBL" id="JAUSVF010000001">
    <property type="protein sequence ID" value="MDQ0319451.1"/>
    <property type="molecule type" value="Genomic_DNA"/>
</dbReference>
<dbReference type="Pfam" id="PF11412">
    <property type="entry name" value="DsbD_N"/>
    <property type="match status" value="1"/>
</dbReference>
<evidence type="ECO:0000313" key="3">
    <source>
        <dbReference type="Proteomes" id="UP001230207"/>
    </source>
</evidence>
<organism evidence="2 3">
    <name type="scientific">Pararhizobium capsulatum DSM 1112</name>
    <dbReference type="NCBI Taxonomy" id="1121113"/>
    <lineage>
        <taxon>Bacteria</taxon>
        <taxon>Pseudomonadati</taxon>
        <taxon>Pseudomonadota</taxon>
        <taxon>Alphaproteobacteria</taxon>
        <taxon>Hyphomicrobiales</taxon>
        <taxon>Rhizobiaceae</taxon>
        <taxon>Rhizobium/Agrobacterium group</taxon>
        <taxon>Pararhizobium</taxon>
    </lineage>
</organism>
<keyword evidence="3" id="KW-1185">Reference proteome</keyword>
<feature type="domain" description="Thiol:disulfide interchange protein DsbD N-terminal" evidence="1">
    <location>
        <begin position="52"/>
        <end position="155"/>
    </location>
</feature>
<proteinExistence type="predicted"/>
<sequence length="280" mass="29248">MKRSGLLQNVTHFLVLATLAGYFFAKPSEAASSEWTVVEGGEVRIVAAKPQADGNIPAILDIRLKPGWKTYWREPGASGIPPEVTIDAAGGIDFSGIRFPPPQTFDDGIVRYVGYDHSVALPLTLKRNRPGDLALDASVFLGICKDICIPVQAALKVSLPERLVENPLERARIDAAVAALPAQPDDSFKVASAAYDPKVATLSMDVGLPEGADPSSAEIFVAGPPGFGFGKTAISITDGGTILAKVPVKPPTSGGALKSGSVLVVVTSGDRSIETALAFD</sequence>
<dbReference type="Proteomes" id="UP001230207">
    <property type="component" value="Unassembled WGS sequence"/>
</dbReference>
<accession>A0ABU0BMH8</accession>
<comment type="caution">
    <text evidence="2">The sequence shown here is derived from an EMBL/GenBank/DDBJ whole genome shotgun (WGS) entry which is preliminary data.</text>
</comment>
<dbReference type="RefSeq" id="WP_307228370.1">
    <property type="nucleotide sequence ID" value="NZ_JAUSVF010000001.1"/>
</dbReference>
<protein>
    <submittedName>
        <fullName evidence="2">DsbC/DsbD-like thiol-disulfide interchange protein</fullName>
    </submittedName>
</protein>
<reference evidence="2 3" key="1">
    <citation type="submission" date="2023-07" db="EMBL/GenBank/DDBJ databases">
        <title>Genomic Encyclopedia of Type Strains, Phase IV (KMG-IV): sequencing the most valuable type-strain genomes for metagenomic binning, comparative biology and taxonomic classification.</title>
        <authorList>
            <person name="Goeker M."/>
        </authorList>
    </citation>
    <scope>NUCLEOTIDE SEQUENCE [LARGE SCALE GENOMIC DNA]</scope>
    <source>
        <strain evidence="2 3">DSM 1112</strain>
    </source>
</reference>
<gene>
    <name evidence="2" type="ORF">QO002_001589</name>
</gene>
<evidence type="ECO:0000259" key="1">
    <source>
        <dbReference type="Pfam" id="PF11412"/>
    </source>
</evidence>